<name>A0A9Q1D391_CONCO</name>
<proteinExistence type="predicted"/>
<sequence length="193" mass="21513">MAVAHQTTAFISQHFTTLFTGTTSFSSCLSFISSHWLPYCASRVIRSCCCEHGPVYILACTDVSYNRRVAKAKTLAVLFGPLFFIFCTYFLVVVAVLRIASMEQRKKAFATCLTHMLLVLVYYVPIVLAYLLGSRGLVTSPDLLTAILTVSVTSPPMLNPIIYSLKTEELREKITKLIRPQKVAPKFNNKGSM</sequence>
<dbReference type="GO" id="GO:0004984">
    <property type="term" value="F:olfactory receptor activity"/>
    <property type="evidence" value="ECO:0007669"/>
    <property type="project" value="InterPro"/>
</dbReference>
<keyword evidence="11" id="KW-1185">Reference proteome</keyword>
<dbReference type="OrthoDB" id="9444602at2759"/>
<keyword evidence="7" id="KW-0807">Transducer</keyword>
<evidence type="ECO:0000313" key="10">
    <source>
        <dbReference type="EMBL" id="KAJ8256469.1"/>
    </source>
</evidence>
<comment type="subcellular location">
    <subcellularLocation>
        <location evidence="1">Membrane</location>
        <topology evidence="1">Multi-pass membrane protein</topology>
    </subcellularLocation>
</comment>
<feature type="domain" description="G-protein coupled receptors family 1 profile" evidence="9">
    <location>
        <begin position="60"/>
        <end position="163"/>
    </location>
</feature>
<keyword evidence="5 8" id="KW-1133">Transmembrane helix</keyword>
<evidence type="ECO:0000256" key="2">
    <source>
        <dbReference type="ARBA" id="ARBA00022606"/>
    </source>
</evidence>
<dbReference type="InterPro" id="IPR000725">
    <property type="entry name" value="Olfact_rcpt"/>
</dbReference>
<dbReference type="PANTHER" id="PTHR26450">
    <property type="entry name" value="OLFACTORY RECEPTOR 56B1-RELATED"/>
    <property type="match status" value="1"/>
</dbReference>
<dbReference type="Pfam" id="PF13853">
    <property type="entry name" value="7tm_4"/>
    <property type="match status" value="1"/>
</dbReference>
<evidence type="ECO:0000256" key="7">
    <source>
        <dbReference type="ARBA" id="ARBA00023224"/>
    </source>
</evidence>
<dbReference type="Proteomes" id="UP001152803">
    <property type="component" value="Unassembled WGS sequence"/>
</dbReference>
<dbReference type="PANTHER" id="PTHR26450:SF87">
    <property type="entry name" value="OLFACTORY RECEPTOR 51F2"/>
    <property type="match status" value="1"/>
</dbReference>
<feature type="transmembrane region" description="Helical" evidence="8">
    <location>
        <begin position="109"/>
        <end position="131"/>
    </location>
</feature>
<evidence type="ECO:0000256" key="4">
    <source>
        <dbReference type="ARBA" id="ARBA00022725"/>
    </source>
</evidence>
<dbReference type="SUPFAM" id="SSF81321">
    <property type="entry name" value="Family A G protein-coupled receptor-like"/>
    <property type="match status" value="1"/>
</dbReference>
<dbReference type="AlphaFoldDB" id="A0A9Q1D391"/>
<dbReference type="InterPro" id="IPR017452">
    <property type="entry name" value="GPCR_Rhodpsn_7TM"/>
</dbReference>
<dbReference type="GO" id="GO:0005886">
    <property type="term" value="C:plasma membrane"/>
    <property type="evidence" value="ECO:0007669"/>
    <property type="project" value="TreeGrafter"/>
</dbReference>
<dbReference type="PRINTS" id="PR00245">
    <property type="entry name" value="OLFACTORYR"/>
</dbReference>
<keyword evidence="6 8" id="KW-0472">Membrane</keyword>
<dbReference type="EMBL" id="JAFJMO010000014">
    <property type="protein sequence ID" value="KAJ8256469.1"/>
    <property type="molecule type" value="Genomic_DNA"/>
</dbReference>
<keyword evidence="4" id="KW-0552">Olfaction</keyword>
<evidence type="ECO:0000256" key="6">
    <source>
        <dbReference type="ARBA" id="ARBA00023136"/>
    </source>
</evidence>
<comment type="caution">
    <text evidence="10">The sequence shown here is derived from an EMBL/GenBank/DDBJ whole genome shotgun (WGS) entry which is preliminary data.</text>
</comment>
<evidence type="ECO:0000259" key="9">
    <source>
        <dbReference type="PROSITE" id="PS50262"/>
    </source>
</evidence>
<reference evidence="10" key="1">
    <citation type="journal article" date="2023" name="Science">
        <title>Genome structures resolve the early diversification of teleost fishes.</title>
        <authorList>
            <person name="Parey E."/>
            <person name="Louis A."/>
            <person name="Montfort J."/>
            <person name="Bouchez O."/>
            <person name="Roques C."/>
            <person name="Iampietro C."/>
            <person name="Lluch J."/>
            <person name="Castinel A."/>
            <person name="Donnadieu C."/>
            <person name="Desvignes T."/>
            <person name="Floi Bucao C."/>
            <person name="Jouanno E."/>
            <person name="Wen M."/>
            <person name="Mejri S."/>
            <person name="Dirks R."/>
            <person name="Jansen H."/>
            <person name="Henkel C."/>
            <person name="Chen W.J."/>
            <person name="Zahm M."/>
            <person name="Cabau C."/>
            <person name="Klopp C."/>
            <person name="Thompson A.W."/>
            <person name="Robinson-Rechavi M."/>
            <person name="Braasch I."/>
            <person name="Lecointre G."/>
            <person name="Bobe J."/>
            <person name="Postlethwait J.H."/>
            <person name="Berthelot C."/>
            <person name="Roest Crollius H."/>
            <person name="Guiguen Y."/>
        </authorList>
    </citation>
    <scope>NUCLEOTIDE SEQUENCE</scope>
    <source>
        <strain evidence="10">Concon-B</strain>
    </source>
</reference>
<evidence type="ECO:0000313" key="11">
    <source>
        <dbReference type="Proteomes" id="UP001152803"/>
    </source>
</evidence>
<organism evidence="10 11">
    <name type="scientific">Conger conger</name>
    <name type="common">Conger eel</name>
    <name type="synonym">Muraena conger</name>
    <dbReference type="NCBI Taxonomy" id="82655"/>
    <lineage>
        <taxon>Eukaryota</taxon>
        <taxon>Metazoa</taxon>
        <taxon>Chordata</taxon>
        <taxon>Craniata</taxon>
        <taxon>Vertebrata</taxon>
        <taxon>Euteleostomi</taxon>
        <taxon>Actinopterygii</taxon>
        <taxon>Neopterygii</taxon>
        <taxon>Teleostei</taxon>
        <taxon>Anguilliformes</taxon>
        <taxon>Congridae</taxon>
        <taxon>Conger</taxon>
    </lineage>
</organism>
<evidence type="ECO:0000256" key="3">
    <source>
        <dbReference type="ARBA" id="ARBA00022692"/>
    </source>
</evidence>
<evidence type="ECO:0000256" key="5">
    <source>
        <dbReference type="ARBA" id="ARBA00022989"/>
    </source>
</evidence>
<dbReference type="InterPro" id="IPR050402">
    <property type="entry name" value="OR51/52/56-like"/>
</dbReference>
<dbReference type="GO" id="GO:0007186">
    <property type="term" value="P:G protein-coupled receptor signaling pathway"/>
    <property type="evidence" value="ECO:0007669"/>
    <property type="project" value="InterPro"/>
</dbReference>
<accession>A0A9Q1D391</accession>
<keyword evidence="2" id="KW-0716">Sensory transduction</keyword>
<feature type="transmembrane region" description="Helical" evidence="8">
    <location>
        <begin position="75"/>
        <end position="97"/>
    </location>
</feature>
<dbReference type="PROSITE" id="PS50262">
    <property type="entry name" value="G_PROTEIN_RECEP_F1_2"/>
    <property type="match status" value="1"/>
</dbReference>
<gene>
    <name evidence="10" type="ORF">COCON_G00186210</name>
</gene>
<evidence type="ECO:0000256" key="1">
    <source>
        <dbReference type="ARBA" id="ARBA00004141"/>
    </source>
</evidence>
<protein>
    <recommendedName>
        <fullName evidence="9">G-protein coupled receptors family 1 profile domain-containing protein</fullName>
    </recommendedName>
</protein>
<keyword evidence="3 8" id="KW-0812">Transmembrane</keyword>
<evidence type="ECO:0000256" key="8">
    <source>
        <dbReference type="SAM" id="Phobius"/>
    </source>
</evidence>
<dbReference type="Gene3D" id="1.20.1070.10">
    <property type="entry name" value="Rhodopsin 7-helix transmembrane proteins"/>
    <property type="match status" value="1"/>
</dbReference>